<protein>
    <submittedName>
        <fullName evidence="2">IS5 family transposase</fullName>
    </submittedName>
</protein>
<accession>A0ABU9BI67</accession>
<keyword evidence="3" id="KW-1185">Reference proteome</keyword>
<evidence type="ECO:0000259" key="1">
    <source>
        <dbReference type="Pfam" id="PF13737"/>
    </source>
</evidence>
<sequence>MSEAKKKRTKYRTTNWKVYNAALKARGALTMWLDRDMQWLAAPSGKRGRSQTFSDAAIQFCLSIKCLFGQALRQTLGLVESLLRLAGLDWPVPDYSTVCRRQKTLQTQLSYRPSAEPLQLLVDSTGVKFLGEGEWKRKKHGAEYRREWRKVHLGIDAQTLEIRAVEVTSNAIGDAPMLPELL</sequence>
<name>A0ABU9BI67_9BURK</name>
<dbReference type="InterPro" id="IPR025668">
    <property type="entry name" value="Tnp_DDE_dom"/>
</dbReference>
<dbReference type="PANTHER" id="PTHR34631">
    <property type="match status" value="1"/>
</dbReference>
<organism evidence="2 3">
    <name type="scientific">Pseudaquabacterium rugosum</name>
    <dbReference type="NCBI Taxonomy" id="2984194"/>
    <lineage>
        <taxon>Bacteria</taxon>
        <taxon>Pseudomonadati</taxon>
        <taxon>Pseudomonadota</taxon>
        <taxon>Betaproteobacteria</taxon>
        <taxon>Burkholderiales</taxon>
        <taxon>Sphaerotilaceae</taxon>
        <taxon>Pseudaquabacterium</taxon>
    </lineage>
</organism>
<evidence type="ECO:0000313" key="3">
    <source>
        <dbReference type="Proteomes" id="UP001368500"/>
    </source>
</evidence>
<comment type="caution">
    <text evidence="2">The sequence shown here is derived from an EMBL/GenBank/DDBJ whole genome shotgun (WGS) entry which is preliminary data.</text>
</comment>
<reference evidence="2 3" key="1">
    <citation type="submission" date="2024-04" db="EMBL/GenBank/DDBJ databases">
        <title>Novel species of the genus Ideonella isolated from streams.</title>
        <authorList>
            <person name="Lu H."/>
        </authorList>
    </citation>
    <scope>NUCLEOTIDE SEQUENCE [LARGE SCALE GENOMIC DNA]</scope>
    <source>
        <strain evidence="2 3">BYS139W</strain>
    </source>
</reference>
<dbReference type="RefSeq" id="WP_341376394.1">
    <property type="nucleotide sequence ID" value="NZ_JBBUTF010000027.1"/>
</dbReference>
<dbReference type="EMBL" id="JBBUTF010000027">
    <property type="protein sequence ID" value="MEK8028607.1"/>
    <property type="molecule type" value="Genomic_DNA"/>
</dbReference>
<proteinExistence type="predicted"/>
<dbReference type="Proteomes" id="UP001368500">
    <property type="component" value="Unassembled WGS sequence"/>
</dbReference>
<feature type="domain" description="Transposase DDE" evidence="1">
    <location>
        <begin position="25"/>
        <end position="132"/>
    </location>
</feature>
<dbReference type="InterPro" id="IPR053520">
    <property type="entry name" value="Transposase_Tn903"/>
</dbReference>
<gene>
    <name evidence="2" type="ORF">AACH11_21825</name>
</gene>
<feature type="non-terminal residue" evidence="2">
    <location>
        <position position="182"/>
    </location>
</feature>
<dbReference type="Pfam" id="PF13737">
    <property type="entry name" value="DDE_Tnp_1_5"/>
    <property type="match status" value="1"/>
</dbReference>
<evidence type="ECO:0000313" key="2">
    <source>
        <dbReference type="EMBL" id="MEK8028607.1"/>
    </source>
</evidence>
<dbReference type="InterPro" id="IPR053172">
    <property type="entry name" value="Tn903_transposase"/>
</dbReference>
<dbReference type="PANTHER" id="PTHR34631:SF3">
    <property type="entry name" value="ISSOD12 TRANSPOSASE TNPA_ISSOD12"/>
    <property type="match status" value="1"/>
</dbReference>
<dbReference type="NCBIfam" id="NF033579">
    <property type="entry name" value="transpos_IS5_2"/>
    <property type="match status" value="1"/>
</dbReference>